<evidence type="ECO:0000313" key="2">
    <source>
        <dbReference type="Proteomes" id="UP000195991"/>
    </source>
</evidence>
<accession>A0A1C4G746</accession>
<dbReference type="EMBL" id="FMBI01000039">
    <property type="protein sequence ID" value="SCC64019.1"/>
    <property type="molecule type" value="Genomic_DNA"/>
</dbReference>
<organism evidence="1 2">
    <name type="scientific">Bacillus thuringiensis</name>
    <dbReference type="NCBI Taxonomy" id="1428"/>
    <lineage>
        <taxon>Bacteria</taxon>
        <taxon>Bacillati</taxon>
        <taxon>Bacillota</taxon>
        <taxon>Bacilli</taxon>
        <taxon>Bacillales</taxon>
        <taxon>Bacillaceae</taxon>
        <taxon>Bacillus</taxon>
        <taxon>Bacillus cereus group</taxon>
    </lineage>
</organism>
<dbReference type="Proteomes" id="UP000195991">
    <property type="component" value="Unassembled WGS sequence"/>
</dbReference>
<dbReference type="SUPFAM" id="SSF51569">
    <property type="entry name" value="Aldolase"/>
    <property type="match status" value="1"/>
</dbReference>
<reference evidence="1 2" key="1">
    <citation type="submission" date="2016-08" db="EMBL/GenBank/DDBJ databases">
        <authorList>
            <person name="Seilhamer J.J."/>
        </authorList>
    </citation>
    <scope>NUCLEOTIDE SEQUENCE [LARGE SCALE GENOMIC DNA]</scope>
    <source>
        <strain evidence="1 2">IEBC_T61001</strain>
    </source>
</reference>
<sequence length="48" mass="5304">MFKLSFFIVSEKVRWEGALRNTLPISAAPILKKATHLPVVADITHSIG</sequence>
<evidence type="ECO:0000313" key="1">
    <source>
        <dbReference type="EMBL" id="SCC64019.1"/>
    </source>
</evidence>
<gene>
    <name evidence="1" type="ORF">BTT61001_05421</name>
</gene>
<dbReference type="AlphaFoldDB" id="A0A1C4G746"/>
<protein>
    <submittedName>
        <fullName evidence="1">Phospho-2-dehydro-3-deoxyheptonate aldolase: chorismate mutase</fullName>
    </submittedName>
</protein>
<name>A0A1C4G746_BACTU</name>
<proteinExistence type="predicted"/>